<feature type="compositionally biased region" description="Basic and acidic residues" evidence="5">
    <location>
        <begin position="79"/>
        <end position="91"/>
    </location>
</feature>
<evidence type="ECO:0000256" key="5">
    <source>
        <dbReference type="SAM" id="MobiDB-lite"/>
    </source>
</evidence>
<keyword evidence="8" id="KW-1185">Reference proteome</keyword>
<evidence type="ECO:0000313" key="8">
    <source>
        <dbReference type="Proteomes" id="UP000613177"/>
    </source>
</evidence>
<comment type="caution">
    <text evidence="7">The sequence shown here is derived from an EMBL/GenBank/DDBJ whole genome shotgun (WGS) entry which is preliminary data.</text>
</comment>
<dbReference type="Gene3D" id="4.10.1110.10">
    <property type="entry name" value="AN1-like Zinc finger"/>
    <property type="match status" value="1"/>
</dbReference>
<dbReference type="InterPro" id="IPR000058">
    <property type="entry name" value="Znf_AN1"/>
</dbReference>
<protein>
    <recommendedName>
        <fullName evidence="6">AN1-type domain-containing protein</fullName>
    </recommendedName>
</protein>
<dbReference type="SMART" id="SM00154">
    <property type="entry name" value="ZnF_AN1"/>
    <property type="match status" value="1"/>
</dbReference>
<dbReference type="InterPro" id="IPR035896">
    <property type="entry name" value="AN1-like_Znf"/>
</dbReference>
<keyword evidence="3" id="KW-0862">Zinc</keyword>
<sequence>MEDNNALEAPTPCTAGCGFYGNKIYNNMCSNLKHKLLKTVLIDLKMENKPLITKELLQEPTTIPVEQQEEPTLNSTVVKEQENKDDKEPTQKNKGRCFSCRAKIPLAKQLTNKCRCEYVFCDTHRYPDKHDCKFDHVKNDKEILTKNNPKLHDKPRGGNSFNRLDKNFDMQKSSLSSFVLVRNSLITALTMQQHFNTMLDPEDDLMEEEYDSNMMLFDQVEEEQRVWLDSCFNELDQVYNQEEDSDEEEDNMPTSPQDDDVPFYNQLKKKPTFYINEEEEEEEDGLICYDIPFLSLVDGQPSL</sequence>
<dbReference type="Pfam" id="PF01428">
    <property type="entry name" value="zf-AN1"/>
    <property type="match status" value="1"/>
</dbReference>
<feature type="compositionally biased region" description="Acidic residues" evidence="5">
    <location>
        <begin position="241"/>
        <end position="261"/>
    </location>
</feature>
<evidence type="ECO:0000256" key="1">
    <source>
        <dbReference type="ARBA" id="ARBA00022723"/>
    </source>
</evidence>
<feature type="domain" description="AN1-type" evidence="6">
    <location>
        <begin position="91"/>
        <end position="140"/>
    </location>
</feature>
<evidence type="ECO:0000256" key="4">
    <source>
        <dbReference type="PROSITE-ProRule" id="PRU00449"/>
    </source>
</evidence>
<accession>A0A8H7W230</accession>
<feature type="compositionally biased region" description="Polar residues" evidence="5">
    <location>
        <begin position="62"/>
        <end position="78"/>
    </location>
</feature>
<dbReference type="PANTHER" id="PTHR10634">
    <property type="entry name" value="AN1-TYPE ZINC FINGER PROTEIN"/>
    <property type="match status" value="1"/>
</dbReference>
<organism evidence="7 8">
    <name type="scientific">Thamnidium elegans</name>
    <dbReference type="NCBI Taxonomy" id="101142"/>
    <lineage>
        <taxon>Eukaryota</taxon>
        <taxon>Fungi</taxon>
        <taxon>Fungi incertae sedis</taxon>
        <taxon>Mucoromycota</taxon>
        <taxon>Mucoromycotina</taxon>
        <taxon>Mucoromycetes</taxon>
        <taxon>Mucorales</taxon>
        <taxon>Mucorineae</taxon>
        <taxon>Mucoraceae</taxon>
        <taxon>Thamnidium</taxon>
    </lineage>
</organism>
<proteinExistence type="predicted"/>
<dbReference type="EMBL" id="JAEPRE010000009">
    <property type="protein sequence ID" value="KAG2237113.1"/>
    <property type="molecule type" value="Genomic_DNA"/>
</dbReference>
<name>A0A8H7W230_9FUNG</name>
<dbReference type="InterPro" id="IPR050652">
    <property type="entry name" value="AN1_A20_ZnFinger"/>
</dbReference>
<keyword evidence="1" id="KW-0479">Metal-binding</keyword>
<dbReference type="GO" id="GO:0003677">
    <property type="term" value="F:DNA binding"/>
    <property type="evidence" value="ECO:0007669"/>
    <property type="project" value="InterPro"/>
</dbReference>
<evidence type="ECO:0000256" key="3">
    <source>
        <dbReference type="ARBA" id="ARBA00022833"/>
    </source>
</evidence>
<feature type="region of interest" description="Disordered" evidence="5">
    <location>
        <begin position="240"/>
        <end position="264"/>
    </location>
</feature>
<dbReference type="Pfam" id="PF01754">
    <property type="entry name" value="zf-A20"/>
    <property type="match status" value="1"/>
</dbReference>
<evidence type="ECO:0000256" key="2">
    <source>
        <dbReference type="ARBA" id="ARBA00022771"/>
    </source>
</evidence>
<dbReference type="SUPFAM" id="SSF118310">
    <property type="entry name" value="AN1-like Zinc finger"/>
    <property type="match status" value="1"/>
</dbReference>
<dbReference type="GO" id="GO:0008270">
    <property type="term" value="F:zinc ion binding"/>
    <property type="evidence" value="ECO:0007669"/>
    <property type="project" value="UniProtKB-KW"/>
</dbReference>
<dbReference type="InterPro" id="IPR002653">
    <property type="entry name" value="Znf_A20"/>
</dbReference>
<gene>
    <name evidence="7" type="ORF">INT48_004615</name>
</gene>
<dbReference type="AlphaFoldDB" id="A0A8H7W230"/>
<evidence type="ECO:0000259" key="6">
    <source>
        <dbReference type="PROSITE" id="PS51039"/>
    </source>
</evidence>
<dbReference type="Gene3D" id="1.20.5.4770">
    <property type="match status" value="1"/>
</dbReference>
<dbReference type="PROSITE" id="PS51039">
    <property type="entry name" value="ZF_AN1"/>
    <property type="match status" value="1"/>
</dbReference>
<keyword evidence="2 4" id="KW-0863">Zinc-finger</keyword>
<evidence type="ECO:0000313" key="7">
    <source>
        <dbReference type="EMBL" id="KAG2237113.1"/>
    </source>
</evidence>
<reference evidence="7" key="1">
    <citation type="submission" date="2021-01" db="EMBL/GenBank/DDBJ databases">
        <title>Metabolic potential, ecology and presence of endohyphal bacteria is reflected in genomic diversity of Mucoromycotina.</title>
        <authorList>
            <person name="Muszewska A."/>
            <person name="Okrasinska A."/>
            <person name="Steczkiewicz K."/>
            <person name="Drgas O."/>
            <person name="Orlowska M."/>
            <person name="Perlinska-Lenart U."/>
            <person name="Aleksandrzak-Piekarczyk T."/>
            <person name="Szatraj K."/>
            <person name="Zielenkiewicz U."/>
            <person name="Pilsyk S."/>
            <person name="Malc E."/>
            <person name="Mieczkowski P."/>
            <person name="Kruszewska J.S."/>
            <person name="Biernat P."/>
            <person name="Pawlowska J."/>
        </authorList>
    </citation>
    <scope>NUCLEOTIDE SEQUENCE</scope>
    <source>
        <strain evidence="7">WA0000018081</strain>
    </source>
</reference>
<feature type="region of interest" description="Disordered" evidence="5">
    <location>
        <begin position="62"/>
        <end position="92"/>
    </location>
</feature>
<dbReference type="Proteomes" id="UP000613177">
    <property type="component" value="Unassembled WGS sequence"/>
</dbReference>